<dbReference type="GO" id="GO:0010181">
    <property type="term" value="F:FMN binding"/>
    <property type="evidence" value="ECO:0007669"/>
    <property type="project" value="InterPro"/>
</dbReference>
<dbReference type="Proteomes" id="UP000007797">
    <property type="component" value="Unassembled WGS sequence"/>
</dbReference>
<comment type="similarity">
    <text evidence="5">Belongs to the FMN-dependent alpha-hydroxy acid dehydrogenase family.</text>
</comment>
<dbReference type="InterPro" id="IPR000262">
    <property type="entry name" value="FMN-dep_DH"/>
</dbReference>
<dbReference type="InterPro" id="IPR012133">
    <property type="entry name" value="Alpha-hydoxy_acid_DH_FMN"/>
</dbReference>
<sequence length="395" mass="43161">MDKITNNPQKPAIVSDITLANSRTNRGQGRKSDSYLNIEEFRIVAERKLPRMVYDYYASGSDNQITLGENVNFYSRIKLTPRCLVDVSNINTKTSVFGIPLSFPVMIAPTAMQKMAHPNGEIDTCLAARDMGTLMTLSSLATTSVEDLGKASGGNPGWFQLYVFKDRSISEKLVKRAEMAGFKAILLTIDTPFLGRRESDYRNEFSLPTGLQLRNFTDLPLADIQGGLNKYMATMIDSSLTWNDLAWLKSITKLPVIVKGVMCPQDALLAVKYGADGIIVSNHGARQLDTSPSTIEVLPYVVRAVGGRIPVIVDGGVRRGTDILKALAYGACAVMIGRPVLWGLAADGYDGVLKVLQLLRDELVLSMALAGVNSISKIDESLIWSSPNSLPRPKL</sequence>
<keyword evidence="2 7" id="KW-0285">Flavoprotein</keyword>
<keyword evidence="10" id="KW-1185">Reference proteome</keyword>
<feature type="binding site" evidence="7">
    <location>
        <position position="188"/>
    </location>
    <ligand>
        <name>FMN</name>
        <dbReference type="ChEBI" id="CHEBI:58210"/>
    </ligand>
</feature>
<dbReference type="GO" id="GO:0016614">
    <property type="term" value="F:oxidoreductase activity, acting on CH-OH group of donors"/>
    <property type="evidence" value="ECO:0007669"/>
    <property type="project" value="UniProtKB-ARBA"/>
</dbReference>
<dbReference type="EMBL" id="GL883029">
    <property type="protein sequence ID" value="EGG13755.1"/>
    <property type="molecule type" value="Genomic_DNA"/>
</dbReference>
<dbReference type="Gene3D" id="3.20.20.70">
    <property type="entry name" value="Aldolase class I"/>
    <property type="match status" value="1"/>
</dbReference>
<name>F4QDC7_CACFS</name>
<reference evidence="10" key="1">
    <citation type="journal article" date="2011" name="Genome Res.">
        <title>Phylogeny-wide analysis of social amoeba genomes highlights ancient origins for complex intercellular communication.</title>
        <authorList>
            <person name="Heidel A.J."/>
            <person name="Lawal H.M."/>
            <person name="Felder M."/>
            <person name="Schilde C."/>
            <person name="Helps N.R."/>
            <person name="Tunggal B."/>
            <person name="Rivero F."/>
            <person name="John U."/>
            <person name="Schleicher M."/>
            <person name="Eichinger L."/>
            <person name="Platzer M."/>
            <person name="Noegel A.A."/>
            <person name="Schaap P."/>
            <person name="Gloeckner G."/>
        </authorList>
    </citation>
    <scope>NUCLEOTIDE SEQUENCE [LARGE SCALE GENOMIC DNA]</scope>
    <source>
        <strain evidence="10">SH3</strain>
    </source>
</reference>
<dbReference type="SUPFAM" id="SSF51395">
    <property type="entry name" value="FMN-linked oxidoreductases"/>
    <property type="match status" value="1"/>
</dbReference>
<evidence type="ECO:0000256" key="5">
    <source>
        <dbReference type="ARBA" id="ARBA00024042"/>
    </source>
</evidence>
<evidence type="ECO:0000313" key="10">
    <source>
        <dbReference type="Proteomes" id="UP000007797"/>
    </source>
</evidence>
<feature type="active site" description="Proton acceptor" evidence="6">
    <location>
        <position position="283"/>
    </location>
</feature>
<keyword evidence="4" id="KW-0560">Oxidoreductase</keyword>
<dbReference type="PIRSF" id="PIRSF000138">
    <property type="entry name" value="Al-hdrx_acd_dh"/>
    <property type="match status" value="1"/>
</dbReference>
<evidence type="ECO:0000256" key="3">
    <source>
        <dbReference type="ARBA" id="ARBA00022643"/>
    </source>
</evidence>
<evidence type="ECO:0000256" key="7">
    <source>
        <dbReference type="PIRSR" id="PIRSR000138-2"/>
    </source>
</evidence>
<comment type="cofactor">
    <cofactor evidence="1">
        <name>FMN</name>
        <dbReference type="ChEBI" id="CHEBI:58210"/>
    </cofactor>
</comment>
<evidence type="ECO:0000256" key="4">
    <source>
        <dbReference type="ARBA" id="ARBA00023002"/>
    </source>
</evidence>
<feature type="binding site" evidence="7">
    <location>
        <begin position="337"/>
        <end position="338"/>
    </location>
    <ligand>
        <name>FMN</name>
        <dbReference type="ChEBI" id="CHEBI:58210"/>
    </ligand>
</feature>
<feature type="binding site" evidence="7">
    <location>
        <position position="197"/>
    </location>
    <ligand>
        <name>glyoxylate</name>
        <dbReference type="ChEBI" id="CHEBI:36655"/>
    </ligand>
</feature>
<feature type="binding site" evidence="7">
    <location>
        <begin position="314"/>
        <end position="318"/>
    </location>
    <ligand>
        <name>FMN</name>
        <dbReference type="ChEBI" id="CHEBI:58210"/>
    </ligand>
</feature>
<dbReference type="AlphaFoldDB" id="F4QDC7"/>
<keyword evidence="3 7" id="KW-0288">FMN</keyword>
<dbReference type="PROSITE" id="PS00557">
    <property type="entry name" value="FMN_HYDROXY_ACID_DH_1"/>
    <property type="match status" value="1"/>
</dbReference>
<proteinExistence type="inferred from homology"/>
<feature type="binding site" evidence="7">
    <location>
        <position position="162"/>
    </location>
    <ligand>
        <name>glyoxylate</name>
        <dbReference type="ChEBI" id="CHEBI:36655"/>
    </ligand>
</feature>
<dbReference type="STRING" id="1054147.F4QDC7"/>
<feature type="binding site" evidence="7">
    <location>
        <begin position="109"/>
        <end position="111"/>
    </location>
    <ligand>
        <name>FMN</name>
        <dbReference type="ChEBI" id="CHEBI:58210"/>
    </ligand>
</feature>
<gene>
    <name evidence="9" type="primary">hao</name>
    <name evidence="9" type="ORF">DFA_11516</name>
</gene>
<dbReference type="PROSITE" id="PS51349">
    <property type="entry name" value="FMN_HYDROXY_ACID_DH_2"/>
    <property type="match status" value="1"/>
</dbReference>
<feature type="binding site" evidence="7">
    <location>
        <position position="259"/>
    </location>
    <ligand>
        <name>FMN</name>
        <dbReference type="ChEBI" id="CHEBI:58210"/>
    </ligand>
</feature>
<evidence type="ECO:0000259" key="8">
    <source>
        <dbReference type="PROSITE" id="PS51349"/>
    </source>
</evidence>
<dbReference type="InterPro" id="IPR008259">
    <property type="entry name" value="FMN_hydac_DH_AS"/>
</dbReference>
<dbReference type="OMA" id="RIWFRPK"/>
<evidence type="ECO:0000256" key="6">
    <source>
        <dbReference type="PIRSR" id="PIRSR000138-1"/>
    </source>
</evidence>
<dbReference type="RefSeq" id="XP_004350463.1">
    <property type="nucleotide sequence ID" value="XM_004350412.1"/>
</dbReference>
<feature type="binding site" evidence="7">
    <location>
        <position position="283"/>
    </location>
    <ligand>
        <name>glyoxylate</name>
        <dbReference type="ChEBI" id="CHEBI:36655"/>
    </ligand>
</feature>
<dbReference type="FunFam" id="3.20.20.70:FF:000029">
    <property type="entry name" value="L-lactate dehydrogenase"/>
    <property type="match status" value="1"/>
</dbReference>
<evidence type="ECO:0000256" key="1">
    <source>
        <dbReference type="ARBA" id="ARBA00001917"/>
    </source>
</evidence>
<organism evidence="9 10">
    <name type="scientific">Cavenderia fasciculata</name>
    <name type="common">Slime mold</name>
    <name type="synonym">Dictyostelium fasciculatum</name>
    <dbReference type="NCBI Taxonomy" id="261658"/>
    <lineage>
        <taxon>Eukaryota</taxon>
        <taxon>Amoebozoa</taxon>
        <taxon>Evosea</taxon>
        <taxon>Eumycetozoa</taxon>
        <taxon>Dictyostelia</taxon>
        <taxon>Acytosteliales</taxon>
        <taxon>Cavenderiaceae</taxon>
        <taxon>Cavenderia</taxon>
    </lineage>
</organism>
<evidence type="ECO:0000313" key="9">
    <source>
        <dbReference type="EMBL" id="EGG13755.1"/>
    </source>
</evidence>
<dbReference type="PANTHER" id="PTHR10578:SF107">
    <property type="entry name" value="2-HYDROXYACID OXIDASE 1"/>
    <property type="match status" value="1"/>
</dbReference>
<dbReference type="InterPro" id="IPR037396">
    <property type="entry name" value="FMN_HAD"/>
</dbReference>
<protein>
    <submittedName>
        <fullName evidence="9">Hydroxyacid oxidase</fullName>
    </submittedName>
</protein>
<accession>F4QDC7</accession>
<dbReference type="CDD" id="cd02809">
    <property type="entry name" value="alpha_hydroxyacid_oxid_FMN"/>
    <property type="match status" value="1"/>
</dbReference>
<dbReference type="GeneID" id="14866254"/>
<evidence type="ECO:0000256" key="2">
    <source>
        <dbReference type="ARBA" id="ARBA00022630"/>
    </source>
</evidence>
<feature type="binding site" evidence="7">
    <location>
        <position position="56"/>
    </location>
    <ligand>
        <name>glyoxylate</name>
        <dbReference type="ChEBI" id="CHEBI:36655"/>
    </ligand>
</feature>
<feature type="binding site" evidence="7">
    <location>
        <position position="138"/>
    </location>
    <ligand>
        <name>FMN</name>
        <dbReference type="ChEBI" id="CHEBI:58210"/>
    </ligand>
</feature>
<dbReference type="KEGG" id="dfa:DFA_11516"/>
<dbReference type="InterPro" id="IPR013785">
    <property type="entry name" value="Aldolase_TIM"/>
</dbReference>
<feature type="domain" description="FMN hydroxy acid dehydrogenase" evidence="8">
    <location>
        <begin position="30"/>
        <end position="388"/>
    </location>
</feature>
<dbReference type="OrthoDB" id="25826at2759"/>
<dbReference type="Pfam" id="PF01070">
    <property type="entry name" value="FMN_dh"/>
    <property type="match status" value="1"/>
</dbReference>
<dbReference type="PANTHER" id="PTHR10578">
    <property type="entry name" value="S -2-HYDROXY-ACID OXIDASE-RELATED"/>
    <property type="match status" value="1"/>
</dbReference>
<feature type="binding site" evidence="7">
    <location>
        <position position="160"/>
    </location>
    <ligand>
        <name>FMN</name>
        <dbReference type="ChEBI" id="CHEBI:58210"/>
    </ligand>
</feature>
<feature type="binding site" evidence="7">
    <location>
        <position position="286"/>
    </location>
    <ligand>
        <name>glyoxylate</name>
        <dbReference type="ChEBI" id="CHEBI:36655"/>
    </ligand>
</feature>
<feature type="binding site" evidence="7">
    <location>
        <position position="281"/>
    </location>
    <ligand>
        <name>FMN</name>
        <dbReference type="ChEBI" id="CHEBI:58210"/>
    </ligand>
</feature>